<sequence length="519" mass="56264">SDFALNALHYLRSKGRVGDTVTIVDNNPPSLESGSLNTSDPNITFVQSDFHLYSPPKPFHVTVGLHPCGSLSDQILNLAPAFTLSAILLVPCCYSKCSPALGSGAWLPEGEGGAAMRAVIRLCERNDDPGASGTAMRIVNARRAKAAAAGKAGGSWRFGPREFDREYSAKNQVIVGDRFPEPVPCDDKGDPLCSHALWGRRCKWGADCTFSHAVPERVRMAFATRSEEQKLRVSERNNTPREAPEIPVPDWLRSLKQRHRVLAFDTARFPLRELAAKFLLPPSDDPPSGVTLESLHCFPLDSASPPPPPTLLSSLSFLHGKQALPPAWSAAIDENAKGKHSLERALRETAAYRDFRDAYEALVREVLAPAAREGGGAGGAYAQREPTLRVHLAGQGSARGRIGRHKDADYEGHVAMEVNFWIPLVEVGGSNSLFVESAPGLGDFEAVQLEYGQLLMFDGYSCEHHTVDNESGATRVSIDTRVVPAEGGGGEVLDEALRGKRKGKERALKIGDYAAIYIE</sequence>
<keyword evidence="1" id="KW-0862">Zinc</keyword>
<keyword evidence="4" id="KW-1185">Reference proteome</keyword>
<dbReference type="PROSITE" id="PS50103">
    <property type="entry name" value="ZF_C3H1"/>
    <property type="match status" value="1"/>
</dbReference>
<keyword evidence="1" id="KW-0479">Metal-binding</keyword>
<gene>
    <name evidence="3" type="ORF">TeGR_g14459</name>
</gene>
<organism evidence="3 4">
    <name type="scientific">Tetraparma gracilis</name>
    <dbReference type="NCBI Taxonomy" id="2962635"/>
    <lineage>
        <taxon>Eukaryota</taxon>
        <taxon>Sar</taxon>
        <taxon>Stramenopiles</taxon>
        <taxon>Ochrophyta</taxon>
        <taxon>Bolidophyceae</taxon>
        <taxon>Parmales</taxon>
        <taxon>Triparmaceae</taxon>
        <taxon>Tetraparma</taxon>
    </lineage>
</organism>
<accession>A0ABQ6M5F9</accession>
<feature type="non-terminal residue" evidence="3">
    <location>
        <position position="1"/>
    </location>
</feature>
<dbReference type="EMBL" id="BRYB01003740">
    <property type="protein sequence ID" value="GMI19820.1"/>
    <property type="molecule type" value="Genomic_DNA"/>
</dbReference>
<evidence type="ECO:0000313" key="3">
    <source>
        <dbReference type="EMBL" id="GMI19820.1"/>
    </source>
</evidence>
<dbReference type="SUPFAM" id="SSF51197">
    <property type="entry name" value="Clavaminate synthase-like"/>
    <property type="match status" value="1"/>
</dbReference>
<reference evidence="3 4" key="1">
    <citation type="journal article" date="2023" name="Commun. Biol.">
        <title>Genome analysis of Parmales, the sister group of diatoms, reveals the evolutionary specialization of diatoms from phago-mixotrophs to photoautotrophs.</title>
        <authorList>
            <person name="Ban H."/>
            <person name="Sato S."/>
            <person name="Yoshikawa S."/>
            <person name="Yamada K."/>
            <person name="Nakamura Y."/>
            <person name="Ichinomiya M."/>
            <person name="Sato N."/>
            <person name="Blanc-Mathieu R."/>
            <person name="Endo H."/>
            <person name="Kuwata A."/>
            <person name="Ogata H."/>
        </authorList>
    </citation>
    <scope>NUCLEOTIDE SEQUENCE [LARGE SCALE GENOMIC DNA]</scope>
</reference>
<proteinExistence type="predicted"/>
<evidence type="ECO:0000256" key="1">
    <source>
        <dbReference type="PROSITE-ProRule" id="PRU00723"/>
    </source>
</evidence>
<feature type="zinc finger region" description="C3H1-type" evidence="1">
    <location>
        <begin position="187"/>
        <end position="215"/>
    </location>
</feature>
<dbReference type="InterPro" id="IPR000571">
    <property type="entry name" value="Znf_CCCH"/>
</dbReference>
<keyword evidence="1" id="KW-0863">Zinc-finger</keyword>
<dbReference type="Proteomes" id="UP001165060">
    <property type="component" value="Unassembled WGS sequence"/>
</dbReference>
<dbReference type="InterPro" id="IPR025714">
    <property type="entry name" value="Methyltranfer_dom"/>
</dbReference>
<protein>
    <recommendedName>
        <fullName evidence="2">C3H1-type domain-containing protein</fullName>
    </recommendedName>
</protein>
<feature type="domain" description="C3H1-type" evidence="2">
    <location>
        <begin position="187"/>
        <end position="215"/>
    </location>
</feature>
<name>A0ABQ6M5F9_9STRA</name>
<evidence type="ECO:0000259" key="2">
    <source>
        <dbReference type="PROSITE" id="PS50103"/>
    </source>
</evidence>
<dbReference type="Pfam" id="PF13679">
    <property type="entry name" value="Methyltransf_32"/>
    <property type="match status" value="1"/>
</dbReference>
<evidence type="ECO:0000313" key="4">
    <source>
        <dbReference type="Proteomes" id="UP001165060"/>
    </source>
</evidence>
<comment type="caution">
    <text evidence="3">The sequence shown here is derived from an EMBL/GenBank/DDBJ whole genome shotgun (WGS) entry which is preliminary data.</text>
</comment>